<evidence type="ECO:0000256" key="1">
    <source>
        <dbReference type="SAM" id="SignalP"/>
    </source>
</evidence>
<organism evidence="2">
    <name type="scientific">Phallusia mammillata</name>
    <dbReference type="NCBI Taxonomy" id="59560"/>
    <lineage>
        <taxon>Eukaryota</taxon>
        <taxon>Metazoa</taxon>
        <taxon>Chordata</taxon>
        <taxon>Tunicata</taxon>
        <taxon>Ascidiacea</taxon>
        <taxon>Phlebobranchia</taxon>
        <taxon>Ascidiidae</taxon>
        <taxon>Phallusia</taxon>
    </lineage>
</organism>
<dbReference type="Pfam" id="PF02450">
    <property type="entry name" value="LCAT"/>
    <property type="match status" value="2"/>
</dbReference>
<dbReference type="InterPro" id="IPR003386">
    <property type="entry name" value="LACT/PDAT_acylTrfase"/>
</dbReference>
<dbReference type="AlphaFoldDB" id="A0A6F9DPU2"/>
<sequence length="411" mass="45979">MRQLFLLVILIIVICHGQLSIANARTRKGPPVIIIPGTGASIIEAEVKRASDDGSGCPRHKDWFRAWLNVKEMFPTRLPCLINDLRLTFDPETNISSAPAGTRTRVVGFGTASSVEYMDHSWLAYFLFNIGTNAAALIKRLLHLGYERDVSIRGAPYDFRFSMGSDVNYFQRLKLLVEETYHLNGDSPVSLISHSMGGLYSVWFLNQQTKEWKDKFIDSCITVSAPWGGSAASLLSVTSGYNLHINFVDPLVVRKAQVTYESTYLMLPSPLIWSKPLVYTDDRNYTMTANDVSDMLETLRGSSQLYRHVMEINSLTRPSVMPPHPGVPTFCLHGAGISTENELHFEGRNFADEQPKVVFTDGDGTVSRESLSACNQWQGDTVHVQKEGVTHGAMWLTERGVDEILNALFRK</sequence>
<reference evidence="2" key="1">
    <citation type="submission" date="2020-04" db="EMBL/GenBank/DDBJ databases">
        <authorList>
            <person name="Neveu A P."/>
        </authorList>
    </citation>
    <scope>NUCLEOTIDE SEQUENCE</scope>
    <source>
        <tissue evidence="2">Whole embryo</tissue>
    </source>
</reference>
<evidence type="ECO:0000313" key="2">
    <source>
        <dbReference type="EMBL" id="CAB3264915.1"/>
    </source>
</evidence>
<name>A0A6F9DPU2_9ASCI</name>
<dbReference type="GO" id="GO:0008374">
    <property type="term" value="F:O-acyltransferase activity"/>
    <property type="evidence" value="ECO:0007669"/>
    <property type="project" value="InterPro"/>
</dbReference>
<accession>A0A6F9DPU2</accession>
<dbReference type="SUPFAM" id="SSF53474">
    <property type="entry name" value="alpha/beta-Hydrolases"/>
    <property type="match status" value="1"/>
</dbReference>
<gene>
    <name evidence="2" type="primary">Pla2g15-001</name>
</gene>
<dbReference type="InterPro" id="IPR029058">
    <property type="entry name" value="AB_hydrolase_fold"/>
</dbReference>
<dbReference type="GO" id="GO:0006629">
    <property type="term" value="P:lipid metabolic process"/>
    <property type="evidence" value="ECO:0007669"/>
    <property type="project" value="InterPro"/>
</dbReference>
<dbReference type="PANTHER" id="PTHR11440">
    <property type="entry name" value="LECITHIN-CHOLESTEROL ACYLTRANSFERASE-RELATED"/>
    <property type="match status" value="1"/>
</dbReference>
<keyword evidence="1" id="KW-0732">Signal</keyword>
<dbReference type="EMBL" id="LR789053">
    <property type="protein sequence ID" value="CAB3264915.1"/>
    <property type="molecule type" value="mRNA"/>
</dbReference>
<feature type="signal peptide" evidence="1">
    <location>
        <begin position="1"/>
        <end position="24"/>
    </location>
</feature>
<protein>
    <submittedName>
        <fullName evidence="2">Group XV phospholipase A2-like</fullName>
    </submittedName>
</protein>
<feature type="chain" id="PRO_5026026518" evidence="1">
    <location>
        <begin position="25"/>
        <end position="411"/>
    </location>
</feature>
<dbReference type="Gene3D" id="3.40.50.1820">
    <property type="entry name" value="alpha/beta hydrolase"/>
    <property type="match status" value="1"/>
</dbReference>
<proteinExistence type="evidence at transcript level"/>